<protein>
    <submittedName>
        <fullName evidence="3">Unannotated protein</fullName>
    </submittedName>
</protein>
<proteinExistence type="predicted"/>
<name>A0A6J6FNX3_9ZZZZ</name>
<accession>A0A6J6FNX3</accession>
<reference evidence="3" key="1">
    <citation type="submission" date="2020-05" db="EMBL/GenBank/DDBJ databases">
        <authorList>
            <person name="Chiriac C."/>
            <person name="Salcher M."/>
            <person name="Ghai R."/>
            <person name="Kavagutti S V."/>
        </authorList>
    </citation>
    <scope>NUCLEOTIDE SEQUENCE</scope>
</reference>
<gene>
    <name evidence="2" type="ORF">UFOPK1413_00271</name>
    <name evidence="3" type="ORF">UFOPK1767_00820</name>
</gene>
<evidence type="ECO:0000313" key="3">
    <source>
        <dbReference type="EMBL" id="CAB4588725.1"/>
    </source>
</evidence>
<organism evidence="3">
    <name type="scientific">freshwater metagenome</name>
    <dbReference type="NCBI Taxonomy" id="449393"/>
    <lineage>
        <taxon>unclassified sequences</taxon>
        <taxon>metagenomes</taxon>
        <taxon>ecological metagenomes</taxon>
    </lineage>
</organism>
<sequence length="85" mass="9420">MDMNRDCGCESARQRMDILIDRELTELECADVSAHCASCESCQAEIVVMEKLTDRFRAACAEPAPDNLRISILNSIKNQNGNVDA</sequence>
<dbReference type="AlphaFoldDB" id="A0A6J6FNX3"/>
<dbReference type="InterPro" id="IPR027383">
    <property type="entry name" value="Znf_put"/>
</dbReference>
<dbReference type="EMBL" id="CAEZTZ010000114">
    <property type="protein sequence ID" value="CAB4588725.1"/>
    <property type="molecule type" value="Genomic_DNA"/>
</dbReference>
<evidence type="ECO:0000313" key="2">
    <source>
        <dbReference type="EMBL" id="CAB4533157.1"/>
    </source>
</evidence>
<evidence type="ECO:0000259" key="1">
    <source>
        <dbReference type="Pfam" id="PF13490"/>
    </source>
</evidence>
<dbReference type="EMBL" id="CAEZSG010000025">
    <property type="protein sequence ID" value="CAB4533157.1"/>
    <property type="molecule type" value="Genomic_DNA"/>
</dbReference>
<dbReference type="Pfam" id="PF13490">
    <property type="entry name" value="zf-HC2"/>
    <property type="match status" value="1"/>
</dbReference>
<feature type="domain" description="Putative zinc-finger" evidence="1">
    <location>
        <begin position="9"/>
        <end position="43"/>
    </location>
</feature>